<evidence type="ECO:0000256" key="1">
    <source>
        <dbReference type="SAM" id="MobiDB-lite"/>
    </source>
</evidence>
<dbReference type="AlphaFoldDB" id="A0A318LMV1"/>
<accession>A0A318LMV1</accession>
<reference evidence="3 4" key="1">
    <citation type="submission" date="2016-07" db="EMBL/GenBank/DDBJ databases">
        <title>Draft genome sequence of Prauserella sp. YIM 121212, isolated from alkaline soil.</title>
        <authorList>
            <person name="Ruckert C."/>
            <person name="Albersmeier A."/>
            <person name="Jiang C.-L."/>
            <person name="Jiang Y."/>
            <person name="Kalinowski J."/>
            <person name="Schneider O."/>
            <person name="Winkler A."/>
            <person name="Zotchev S.B."/>
        </authorList>
    </citation>
    <scope>NUCLEOTIDE SEQUENCE [LARGE SCALE GENOMIC DNA]</scope>
    <source>
        <strain evidence="3 4">YIM 121212</strain>
    </source>
</reference>
<organism evidence="3 4">
    <name type="scientific">Prauserella flavalba</name>
    <dbReference type="NCBI Taxonomy" id="1477506"/>
    <lineage>
        <taxon>Bacteria</taxon>
        <taxon>Bacillati</taxon>
        <taxon>Actinomycetota</taxon>
        <taxon>Actinomycetes</taxon>
        <taxon>Pseudonocardiales</taxon>
        <taxon>Pseudonocardiaceae</taxon>
        <taxon>Prauserella</taxon>
    </lineage>
</organism>
<feature type="transmembrane region" description="Helical" evidence="2">
    <location>
        <begin position="38"/>
        <end position="56"/>
    </location>
</feature>
<dbReference type="EMBL" id="MASU01000006">
    <property type="protein sequence ID" value="PXY33715.1"/>
    <property type="molecule type" value="Genomic_DNA"/>
</dbReference>
<keyword evidence="2" id="KW-0812">Transmembrane</keyword>
<evidence type="ECO:0008006" key="5">
    <source>
        <dbReference type="Google" id="ProtNLM"/>
    </source>
</evidence>
<evidence type="ECO:0000256" key="2">
    <source>
        <dbReference type="SAM" id="Phobius"/>
    </source>
</evidence>
<feature type="compositionally biased region" description="Basic and acidic residues" evidence="1">
    <location>
        <begin position="83"/>
        <end position="107"/>
    </location>
</feature>
<name>A0A318LMV1_9PSEU</name>
<dbReference type="RefSeq" id="WP_110337447.1">
    <property type="nucleotide sequence ID" value="NZ_JBHVKT010000075.1"/>
</dbReference>
<keyword evidence="2" id="KW-1133">Transmembrane helix</keyword>
<evidence type="ECO:0000313" key="3">
    <source>
        <dbReference type="EMBL" id="PXY33715.1"/>
    </source>
</evidence>
<proteinExistence type="predicted"/>
<evidence type="ECO:0000313" key="4">
    <source>
        <dbReference type="Proteomes" id="UP000247892"/>
    </source>
</evidence>
<dbReference type="OrthoDB" id="4775389at2"/>
<gene>
    <name evidence="3" type="ORF">BA062_15825</name>
</gene>
<keyword evidence="4" id="KW-1185">Reference proteome</keyword>
<keyword evidence="2" id="KW-0472">Membrane</keyword>
<dbReference type="Proteomes" id="UP000247892">
    <property type="component" value="Unassembled WGS sequence"/>
</dbReference>
<feature type="region of interest" description="Disordered" evidence="1">
    <location>
        <begin position="65"/>
        <end position="107"/>
    </location>
</feature>
<comment type="caution">
    <text evidence="3">The sequence shown here is derived from an EMBL/GenBank/DDBJ whole genome shotgun (WGS) entry which is preliminary data.</text>
</comment>
<protein>
    <recommendedName>
        <fullName evidence="5">Preprotein translocase subunit SecG</fullName>
    </recommendedName>
</protein>
<sequence length="107" mass="11152">MMLPAFATVPVLTGAAALAQQPGSGDNGGQGEDFGKSSPVGLLLLLLFFIAVVFLVRSMTKHLKRVPASFDEQPAEDAGGKPAEGDDGKAEQEKNDRAEAGPRGERT</sequence>